<keyword evidence="2" id="KW-1133">Transmembrane helix</keyword>
<dbReference type="SMART" id="SM00052">
    <property type="entry name" value="EAL"/>
    <property type="match status" value="1"/>
</dbReference>
<dbReference type="Gene3D" id="3.20.20.450">
    <property type="entry name" value="EAL domain"/>
    <property type="match status" value="1"/>
</dbReference>
<dbReference type="InterPro" id="IPR029787">
    <property type="entry name" value="Nucleotide_cyclase"/>
</dbReference>
<dbReference type="SMART" id="SM00267">
    <property type="entry name" value="GGDEF"/>
    <property type="match status" value="1"/>
</dbReference>
<reference evidence="5 6" key="1">
    <citation type="submission" date="2022-06" db="EMBL/GenBank/DDBJ databases">
        <title>Isolation of gut microbiota from human fecal samples.</title>
        <authorList>
            <person name="Pamer E.G."/>
            <person name="Barat B."/>
            <person name="Waligurski E."/>
            <person name="Medina S."/>
            <person name="Paddock L."/>
            <person name="Mostad J."/>
        </authorList>
    </citation>
    <scope>NUCLEOTIDE SEQUENCE [LARGE SCALE GENOMIC DNA]</scope>
    <source>
        <strain evidence="5 6">SL.3.17</strain>
    </source>
</reference>
<dbReference type="EMBL" id="JANFXK010000022">
    <property type="protein sequence ID" value="MCQ4638209.1"/>
    <property type="molecule type" value="Genomic_DNA"/>
</dbReference>
<dbReference type="InterPro" id="IPR050706">
    <property type="entry name" value="Cyclic-di-GMP_PDE-like"/>
</dbReference>
<dbReference type="SUPFAM" id="SSF55073">
    <property type="entry name" value="Nucleotide cyclase"/>
    <property type="match status" value="1"/>
</dbReference>
<dbReference type="PROSITE" id="PS50883">
    <property type="entry name" value="EAL"/>
    <property type="match status" value="1"/>
</dbReference>
<dbReference type="PROSITE" id="PS50887">
    <property type="entry name" value="GGDEF"/>
    <property type="match status" value="1"/>
</dbReference>
<evidence type="ECO:0000256" key="2">
    <source>
        <dbReference type="SAM" id="Phobius"/>
    </source>
</evidence>
<accession>A0ABT1RSL7</accession>
<protein>
    <submittedName>
        <fullName evidence="5">EAL domain-containing protein</fullName>
    </submittedName>
</protein>
<dbReference type="SUPFAM" id="SSF141868">
    <property type="entry name" value="EAL domain-like"/>
    <property type="match status" value="1"/>
</dbReference>
<feature type="coiled-coil region" evidence="1">
    <location>
        <begin position="173"/>
        <end position="200"/>
    </location>
</feature>
<dbReference type="Proteomes" id="UP001524502">
    <property type="component" value="Unassembled WGS sequence"/>
</dbReference>
<evidence type="ECO:0000259" key="4">
    <source>
        <dbReference type="PROSITE" id="PS50887"/>
    </source>
</evidence>
<dbReference type="InterPro" id="IPR035965">
    <property type="entry name" value="PAS-like_dom_sf"/>
</dbReference>
<gene>
    <name evidence="5" type="ORF">NE619_15850</name>
</gene>
<dbReference type="InterPro" id="IPR043128">
    <property type="entry name" value="Rev_trsase/Diguanyl_cyclase"/>
</dbReference>
<dbReference type="CDD" id="cd01949">
    <property type="entry name" value="GGDEF"/>
    <property type="match status" value="1"/>
</dbReference>
<sequence length="906" mass="103498">MQKKVFPIILVIAMLASSLISFFFIYSLQGNAKVINYTGVVRGATQRLIKQELNHQPNDALIAKIDGILKELYTGEGDYGLTRLDSDEFQDLLVQMQEEWKQLKKEIYRVRGGEDAGALFADSESFFDLADRTVASAEQFSEKRVRSAAQSLLILNCAFTLLVILICIYNARQARLRREIEKAGEENQRKMQQLSQLEESLQAPMNEISEMMYVTDTENYDLLFLNQAGMESFHVDSLEGKKCYRVIQGEDAPCEFCPIQMLREGENYTWEHTNPITGRHYILKDRLLEWNGRPAKMEIAFDTTKAEREKTILKFTLEAEKMVTECVSMLYRQHDIVKTTSQVLKKFGSFLSADRTYIVDIEDGKLYNRLEWCADGVPAHKDKMQGIKFSLIERWLPYFEQQECIVIQDLEEIKELSPAEYQLMRGQSITSLVAAPLASAGKLQGYLAVDNPPAEQIMNVASLLQTLCYFLLLARNNAENQRELLHLSYFDTLTSFYNRNRYIEDTNAPAHPNSPVGVVYLDVNGLKDINDQYGHEFGDMVLVECAKRMKQVFEGADFYRIGGDEFVIICPDIKKDVFHSRLRELRSQFHKDPLYRAAIGSQWAESVSNLKQTIANADAKMYEDKKEFYQLHPVSQRYRHHSDEILRLADPSVLKEELQKNRFEVYLQPKVSSSDQEAVGAEALIRYRSKSDTLVLPGNFLPLLEENESISLVDFYVFRFVCAKLKDWMDQGKQAYPVSVNFSMSSLMQPSFVEHLTTICETYGISPHYMEIEVTEKIHDMEGLDIKALISSLHDAGFAVAIDDFGTEYASLALLSEIDFDVLKLDKSMIDNIACNPKTKTIVELISDVCRSLGVNLVAEGIENEEQFAALRSCGVDLAQGFLFSKPLPMEEYETSYLKATDDKEK</sequence>
<feature type="transmembrane region" description="Helical" evidence="2">
    <location>
        <begin position="152"/>
        <end position="171"/>
    </location>
</feature>
<feature type="transmembrane region" description="Helical" evidence="2">
    <location>
        <begin position="6"/>
        <end position="26"/>
    </location>
</feature>
<dbReference type="InterPro" id="IPR029016">
    <property type="entry name" value="GAF-like_dom_sf"/>
</dbReference>
<keyword evidence="2" id="KW-0812">Transmembrane</keyword>
<organism evidence="5 6">
    <name type="scientific">Anaerovorax odorimutans</name>
    <dbReference type="NCBI Taxonomy" id="109327"/>
    <lineage>
        <taxon>Bacteria</taxon>
        <taxon>Bacillati</taxon>
        <taxon>Bacillota</taxon>
        <taxon>Clostridia</taxon>
        <taxon>Peptostreptococcales</taxon>
        <taxon>Anaerovoracaceae</taxon>
        <taxon>Anaerovorax</taxon>
    </lineage>
</organism>
<feature type="domain" description="EAL" evidence="3">
    <location>
        <begin position="647"/>
        <end position="901"/>
    </location>
</feature>
<dbReference type="RefSeq" id="WP_256133403.1">
    <property type="nucleotide sequence ID" value="NZ_JANFXK010000022.1"/>
</dbReference>
<dbReference type="Gene3D" id="3.30.70.270">
    <property type="match status" value="1"/>
</dbReference>
<dbReference type="PANTHER" id="PTHR33121:SF70">
    <property type="entry name" value="SIGNALING PROTEIN YKOW"/>
    <property type="match status" value="1"/>
</dbReference>
<dbReference type="SUPFAM" id="SSF55781">
    <property type="entry name" value="GAF domain-like"/>
    <property type="match status" value="1"/>
</dbReference>
<name>A0ABT1RSL7_9FIRM</name>
<dbReference type="Gene3D" id="3.30.450.40">
    <property type="match status" value="1"/>
</dbReference>
<dbReference type="InterPro" id="IPR000160">
    <property type="entry name" value="GGDEF_dom"/>
</dbReference>
<dbReference type="Pfam" id="PF00990">
    <property type="entry name" value="GGDEF"/>
    <property type="match status" value="1"/>
</dbReference>
<dbReference type="NCBIfam" id="TIGR00254">
    <property type="entry name" value="GGDEF"/>
    <property type="match status" value="1"/>
</dbReference>
<dbReference type="InterPro" id="IPR035919">
    <property type="entry name" value="EAL_sf"/>
</dbReference>
<feature type="domain" description="GGDEF" evidence="4">
    <location>
        <begin position="514"/>
        <end position="637"/>
    </location>
</feature>
<proteinExistence type="predicted"/>
<dbReference type="InterPro" id="IPR001633">
    <property type="entry name" value="EAL_dom"/>
</dbReference>
<comment type="caution">
    <text evidence="5">The sequence shown here is derived from an EMBL/GenBank/DDBJ whole genome shotgun (WGS) entry which is preliminary data.</text>
</comment>
<dbReference type="Pfam" id="PF00563">
    <property type="entry name" value="EAL"/>
    <property type="match status" value="1"/>
</dbReference>
<keyword evidence="6" id="KW-1185">Reference proteome</keyword>
<dbReference type="CDD" id="cd01948">
    <property type="entry name" value="EAL"/>
    <property type="match status" value="1"/>
</dbReference>
<evidence type="ECO:0000259" key="3">
    <source>
        <dbReference type="PROSITE" id="PS50883"/>
    </source>
</evidence>
<keyword evidence="1" id="KW-0175">Coiled coil</keyword>
<evidence type="ECO:0000256" key="1">
    <source>
        <dbReference type="SAM" id="Coils"/>
    </source>
</evidence>
<dbReference type="PANTHER" id="PTHR33121">
    <property type="entry name" value="CYCLIC DI-GMP PHOSPHODIESTERASE PDEF"/>
    <property type="match status" value="1"/>
</dbReference>
<dbReference type="SUPFAM" id="SSF55785">
    <property type="entry name" value="PYP-like sensor domain (PAS domain)"/>
    <property type="match status" value="1"/>
</dbReference>
<evidence type="ECO:0000313" key="5">
    <source>
        <dbReference type="EMBL" id="MCQ4638209.1"/>
    </source>
</evidence>
<keyword evidence="2" id="KW-0472">Membrane</keyword>
<evidence type="ECO:0000313" key="6">
    <source>
        <dbReference type="Proteomes" id="UP001524502"/>
    </source>
</evidence>